<dbReference type="InterPro" id="IPR045345">
    <property type="entry name" value="Gag_p24_C"/>
</dbReference>
<feature type="domain" description="L1 transposable element dsRBD-like" evidence="2">
    <location>
        <begin position="1"/>
        <end position="62"/>
    </location>
</feature>
<name>A0AA40HF03_CNENI</name>
<dbReference type="InterPro" id="IPR008916">
    <property type="entry name" value="Retrov_capsid_C"/>
</dbReference>
<evidence type="ECO:0000259" key="2">
    <source>
        <dbReference type="Pfam" id="PF17490"/>
    </source>
</evidence>
<evidence type="ECO:0000256" key="1">
    <source>
        <dbReference type="SAM" id="MobiDB-lite"/>
    </source>
</evidence>
<dbReference type="InterPro" id="IPR008919">
    <property type="entry name" value="Retrov_capsid_N"/>
</dbReference>
<protein>
    <submittedName>
        <fullName evidence="4">Uncharacterized protein</fullName>
    </submittedName>
</protein>
<dbReference type="Pfam" id="PF17490">
    <property type="entry name" value="Tnp_22_dsRBD"/>
    <property type="match status" value="1"/>
</dbReference>
<dbReference type="Pfam" id="PF19317">
    <property type="entry name" value="Gag_p24_C"/>
    <property type="match status" value="1"/>
</dbReference>
<feature type="region of interest" description="Disordered" evidence="1">
    <location>
        <begin position="501"/>
        <end position="535"/>
    </location>
</feature>
<dbReference type="PANTHER" id="PTHR40389:SF3">
    <property type="entry name" value="IGE-BINDING PROTEIN"/>
    <property type="match status" value="1"/>
</dbReference>
<dbReference type="Gene3D" id="1.10.1200.30">
    <property type="match status" value="1"/>
</dbReference>
<dbReference type="EMBL" id="JAULJE010000022">
    <property type="protein sequence ID" value="KAK1329525.1"/>
    <property type="molecule type" value="Genomic_DNA"/>
</dbReference>
<dbReference type="AlphaFoldDB" id="A0AA40HF03"/>
<dbReference type="SUPFAM" id="SSF47353">
    <property type="entry name" value="Retrovirus capsid dimerization domain-like"/>
    <property type="match status" value="1"/>
</dbReference>
<dbReference type="Gene3D" id="1.10.375.10">
    <property type="entry name" value="Human Immunodeficiency Virus Type 1 Capsid Protein"/>
    <property type="match status" value="1"/>
</dbReference>
<evidence type="ECO:0000313" key="5">
    <source>
        <dbReference type="Proteomes" id="UP001177744"/>
    </source>
</evidence>
<accession>A0AA40HF03</accession>
<dbReference type="PANTHER" id="PTHR40389">
    <property type="entry name" value="ENDOGENOUS RETROVIRUS GROUP K MEMBER 24 GAG POLYPROTEIN-RELATED"/>
    <property type="match status" value="1"/>
</dbReference>
<dbReference type="InterPro" id="IPR042566">
    <property type="entry name" value="L1_C"/>
</dbReference>
<sequence length="535" mass="59434">MQARREWQEIFKVMNSKKLQPRLLYSAKLSFRIEGQIKSFTAKKKLKEFITTKPVLYEMLKDPRHEHNQPSLKPGKKEKQCTVTKKGSKKDDDTGVVQAKEEEDYFSAGTEEGSDVEDVLEQFLEGLKRLGKKKRSRGGRSRRSPLPCAAPVPLSPLQMALQEARKAGEDLGIHTFPVMERVNPNTRQRERTYDPLPFTTLKELKTACAQYGPTSPYTLTILETIASEALPPNDWRAIAKACLSEGDYLLWKSEYDEKAKEQAARNRAAQINISYEMLVGEGAYADTHNQIQYPLEAYGQINRAGIRAWKKLPTSGQKTEELSKIIQGPDEKYQDFVSRLLQAVGRVVVDGEAGILIVKQLAYENANTACQAALRPYQRKGTLSDYIRICADIGPSYIQGVAIAAALKGTTIEGILQQQFSTGKTPRVENYQRRAQAQGRIPALRPVGLADRPGGAAAQEPRAPDAAKVEASKGCLFVLFAVWLRVPGLGSRQCESYCASRKTPGAHEAPLGTGRTRVTGRGAQDGRWSTGRLRP</sequence>
<dbReference type="InterPro" id="IPR050195">
    <property type="entry name" value="Primate_lentivir_Gag_pol-like"/>
</dbReference>
<comment type="caution">
    <text evidence="4">The sequence shown here is derived from an EMBL/GenBank/DDBJ whole genome shotgun (WGS) entry which is preliminary data.</text>
</comment>
<feature type="compositionally biased region" description="Basic residues" evidence="1">
    <location>
        <begin position="131"/>
        <end position="143"/>
    </location>
</feature>
<proteinExistence type="predicted"/>
<keyword evidence="5" id="KW-1185">Reference proteome</keyword>
<feature type="region of interest" description="Disordered" evidence="1">
    <location>
        <begin position="64"/>
        <end position="97"/>
    </location>
</feature>
<feature type="domain" description="Retroviral nucleocapsid Gag protein p24 C-terminal" evidence="3">
    <location>
        <begin position="317"/>
        <end position="389"/>
    </location>
</feature>
<reference evidence="4" key="1">
    <citation type="submission" date="2023-06" db="EMBL/GenBank/DDBJ databases">
        <title>Reference genome for the Northern bat (Eptesicus nilssonii), a most northern bat species.</title>
        <authorList>
            <person name="Laine V.N."/>
            <person name="Pulliainen A.T."/>
            <person name="Lilley T.M."/>
        </authorList>
    </citation>
    <scope>NUCLEOTIDE SEQUENCE</scope>
    <source>
        <strain evidence="4">BLF_Eptnil</strain>
        <tissue evidence="4">Kidney</tissue>
    </source>
</reference>
<gene>
    <name evidence="4" type="ORF">QTO34_011717</name>
</gene>
<feature type="compositionally biased region" description="Low complexity" evidence="1">
    <location>
        <begin position="512"/>
        <end position="522"/>
    </location>
</feature>
<dbReference type="Proteomes" id="UP001177744">
    <property type="component" value="Unassembled WGS sequence"/>
</dbReference>
<evidence type="ECO:0000259" key="3">
    <source>
        <dbReference type="Pfam" id="PF19317"/>
    </source>
</evidence>
<dbReference type="Gene3D" id="3.30.250.20">
    <property type="entry name" value="L1 transposable element, C-terminal domain"/>
    <property type="match status" value="1"/>
</dbReference>
<organism evidence="4 5">
    <name type="scientific">Cnephaeus nilssonii</name>
    <name type="common">Northern bat</name>
    <name type="synonym">Eptesicus nilssonii</name>
    <dbReference type="NCBI Taxonomy" id="3371016"/>
    <lineage>
        <taxon>Eukaryota</taxon>
        <taxon>Metazoa</taxon>
        <taxon>Chordata</taxon>
        <taxon>Craniata</taxon>
        <taxon>Vertebrata</taxon>
        <taxon>Euteleostomi</taxon>
        <taxon>Mammalia</taxon>
        <taxon>Eutheria</taxon>
        <taxon>Laurasiatheria</taxon>
        <taxon>Chiroptera</taxon>
        <taxon>Yangochiroptera</taxon>
        <taxon>Vespertilionidae</taxon>
        <taxon>Cnephaeus</taxon>
    </lineage>
</organism>
<dbReference type="GO" id="GO:0016032">
    <property type="term" value="P:viral process"/>
    <property type="evidence" value="ECO:0007669"/>
    <property type="project" value="InterPro"/>
</dbReference>
<dbReference type="Pfam" id="PF00607">
    <property type="entry name" value="Gag_p24"/>
    <property type="match status" value="1"/>
</dbReference>
<dbReference type="InterPro" id="IPR035300">
    <property type="entry name" value="L1_dsRBD"/>
</dbReference>
<dbReference type="SUPFAM" id="SSF47943">
    <property type="entry name" value="Retrovirus capsid protein, N-terminal core domain"/>
    <property type="match status" value="1"/>
</dbReference>
<evidence type="ECO:0000313" key="4">
    <source>
        <dbReference type="EMBL" id="KAK1329525.1"/>
    </source>
</evidence>
<feature type="region of interest" description="Disordered" evidence="1">
    <location>
        <begin position="131"/>
        <end position="151"/>
    </location>
</feature>